<dbReference type="InterPro" id="IPR004360">
    <property type="entry name" value="Glyas_Fos-R_dOase_dom"/>
</dbReference>
<proteinExistence type="predicted"/>
<dbReference type="AlphaFoldDB" id="A0A1T5ISM7"/>
<evidence type="ECO:0000313" key="3">
    <source>
        <dbReference type="Proteomes" id="UP000189777"/>
    </source>
</evidence>
<dbReference type="SUPFAM" id="SSF54593">
    <property type="entry name" value="Glyoxalase/Bleomycin resistance protein/Dihydroxybiphenyl dioxygenase"/>
    <property type="match status" value="1"/>
</dbReference>
<accession>A0A1T5ISM7</accession>
<reference evidence="2 3" key="1">
    <citation type="submission" date="2017-02" db="EMBL/GenBank/DDBJ databases">
        <authorList>
            <person name="Peterson S.W."/>
        </authorList>
    </citation>
    <scope>NUCLEOTIDE SEQUENCE [LARGE SCALE GENOMIC DNA]</scope>
    <source>
        <strain evidence="2 3">DSM 21481</strain>
    </source>
</reference>
<sequence>MSEHAHGVHHTIDYLELPVTDLAAAQEFYAAAFGWEFVPYGPAYAGIRTAAEQAPAEAGGLRLAEASDISRGGPFVLLYSDDLDATRDAVTAAGGRVVDGPYEFPGGRRFHFLDPSGNELGVWATA</sequence>
<gene>
    <name evidence="2" type="ORF">SAMN04324258_0880</name>
</gene>
<evidence type="ECO:0000259" key="1">
    <source>
        <dbReference type="PROSITE" id="PS51819"/>
    </source>
</evidence>
<dbReference type="PROSITE" id="PS51819">
    <property type="entry name" value="VOC"/>
    <property type="match status" value="1"/>
</dbReference>
<protein>
    <recommendedName>
        <fullName evidence="1">VOC domain-containing protein</fullName>
    </recommendedName>
</protein>
<dbReference type="Proteomes" id="UP000189777">
    <property type="component" value="Unassembled WGS sequence"/>
</dbReference>
<dbReference type="InterPro" id="IPR029068">
    <property type="entry name" value="Glyas_Bleomycin-R_OHBP_Dase"/>
</dbReference>
<dbReference type="EMBL" id="FUZQ01000001">
    <property type="protein sequence ID" value="SKC42136.1"/>
    <property type="molecule type" value="Genomic_DNA"/>
</dbReference>
<dbReference type="PANTHER" id="PTHR33993:SF1">
    <property type="entry name" value="GLYOXALASE FAMILY PROTEIN"/>
    <property type="match status" value="1"/>
</dbReference>
<dbReference type="Gene3D" id="3.10.180.10">
    <property type="entry name" value="2,3-Dihydroxybiphenyl 1,2-Dioxygenase, domain 1"/>
    <property type="match status" value="1"/>
</dbReference>
<dbReference type="STRING" id="526729.SAMN04324258_0880"/>
<dbReference type="OrthoDB" id="9793039at2"/>
<dbReference type="Pfam" id="PF00903">
    <property type="entry name" value="Glyoxalase"/>
    <property type="match status" value="1"/>
</dbReference>
<dbReference type="InterPro" id="IPR037523">
    <property type="entry name" value="VOC_core"/>
</dbReference>
<feature type="domain" description="VOC" evidence="1">
    <location>
        <begin position="11"/>
        <end position="125"/>
    </location>
</feature>
<dbReference type="RefSeq" id="WP_079571395.1">
    <property type="nucleotide sequence ID" value="NZ_FUZQ01000001.1"/>
</dbReference>
<dbReference type="InterPro" id="IPR052164">
    <property type="entry name" value="Anthracycline_SecMetBiosynth"/>
</dbReference>
<name>A0A1T5ISM7_9MICO</name>
<evidence type="ECO:0000313" key="2">
    <source>
        <dbReference type="EMBL" id="SKC42136.1"/>
    </source>
</evidence>
<keyword evidence="3" id="KW-1185">Reference proteome</keyword>
<organism evidence="2 3">
    <name type="scientific">Krasilnikoviella flava</name>
    <dbReference type="NCBI Taxonomy" id="526729"/>
    <lineage>
        <taxon>Bacteria</taxon>
        <taxon>Bacillati</taxon>
        <taxon>Actinomycetota</taxon>
        <taxon>Actinomycetes</taxon>
        <taxon>Micrococcales</taxon>
        <taxon>Promicromonosporaceae</taxon>
        <taxon>Krasilnikoviella</taxon>
    </lineage>
</organism>
<dbReference type="PANTHER" id="PTHR33993">
    <property type="entry name" value="GLYOXALASE-RELATED"/>
    <property type="match status" value="1"/>
</dbReference>
<dbReference type="CDD" id="cd07247">
    <property type="entry name" value="SgaA_N_like"/>
    <property type="match status" value="1"/>
</dbReference>